<dbReference type="Gene3D" id="3.40.50.300">
    <property type="entry name" value="P-loop containing nucleotide triphosphate hydrolases"/>
    <property type="match status" value="2"/>
</dbReference>
<gene>
    <name evidence="13" type="ORF">H9862_06560</name>
</gene>
<dbReference type="GO" id="GO:0043138">
    <property type="term" value="F:3'-5' DNA helicase activity"/>
    <property type="evidence" value="ECO:0007669"/>
    <property type="project" value="UniProtKB-EC"/>
</dbReference>
<evidence type="ECO:0000313" key="14">
    <source>
        <dbReference type="Proteomes" id="UP000823964"/>
    </source>
</evidence>
<dbReference type="InterPro" id="IPR027417">
    <property type="entry name" value="P-loop_NTPase"/>
</dbReference>
<protein>
    <recommendedName>
        <fullName evidence="8">DNA 3'-5' helicase</fullName>
        <ecNumber evidence="8">5.6.2.4</ecNumber>
    </recommendedName>
</protein>
<dbReference type="Pfam" id="PF13361">
    <property type="entry name" value="UvrD_C"/>
    <property type="match status" value="2"/>
</dbReference>
<dbReference type="PANTHER" id="PTHR11070:SF3">
    <property type="entry name" value="DNA 3'-5' HELICASE"/>
    <property type="match status" value="1"/>
</dbReference>
<evidence type="ECO:0000256" key="9">
    <source>
        <dbReference type="ARBA" id="ARBA00048988"/>
    </source>
</evidence>
<dbReference type="GO" id="GO:0005524">
    <property type="term" value="F:ATP binding"/>
    <property type="evidence" value="ECO:0007669"/>
    <property type="project" value="UniProtKB-UniRule"/>
</dbReference>
<dbReference type="SUPFAM" id="SSF52540">
    <property type="entry name" value="P-loop containing nucleoside triphosphate hydrolases"/>
    <property type="match status" value="1"/>
</dbReference>
<comment type="similarity">
    <text evidence="1">Belongs to the helicase family. UvrD subfamily.</text>
</comment>
<evidence type="ECO:0000256" key="7">
    <source>
        <dbReference type="ARBA" id="ARBA00034617"/>
    </source>
</evidence>
<evidence type="ECO:0000256" key="10">
    <source>
        <dbReference type="PROSITE-ProRule" id="PRU00560"/>
    </source>
</evidence>
<comment type="caution">
    <text evidence="13">The sequence shown here is derived from an EMBL/GenBank/DDBJ whole genome shotgun (WGS) entry which is preliminary data.</text>
</comment>
<dbReference type="GO" id="GO:0016787">
    <property type="term" value="F:hydrolase activity"/>
    <property type="evidence" value="ECO:0007669"/>
    <property type="project" value="UniProtKB-UniRule"/>
</dbReference>
<dbReference type="Gene3D" id="1.10.10.160">
    <property type="match status" value="1"/>
</dbReference>
<evidence type="ECO:0000256" key="5">
    <source>
        <dbReference type="ARBA" id="ARBA00022840"/>
    </source>
</evidence>
<dbReference type="InterPro" id="IPR013986">
    <property type="entry name" value="DExx_box_DNA_helicase_dom_sf"/>
</dbReference>
<dbReference type="GO" id="GO:0003677">
    <property type="term" value="F:DNA binding"/>
    <property type="evidence" value="ECO:0007669"/>
    <property type="project" value="InterPro"/>
</dbReference>
<evidence type="ECO:0000256" key="1">
    <source>
        <dbReference type="ARBA" id="ARBA00009922"/>
    </source>
</evidence>
<feature type="binding site" evidence="10">
    <location>
        <begin position="38"/>
        <end position="45"/>
    </location>
    <ligand>
        <name>ATP</name>
        <dbReference type="ChEBI" id="CHEBI:30616"/>
    </ligand>
</feature>
<name>A0A9D2AHK1_9BACT</name>
<keyword evidence="4 10" id="KW-0347">Helicase</keyword>
<evidence type="ECO:0000259" key="11">
    <source>
        <dbReference type="PROSITE" id="PS51198"/>
    </source>
</evidence>
<dbReference type="InterPro" id="IPR014016">
    <property type="entry name" value="UvrD-like_ATP-bd"/>
</dbReference>
<dbReference type="GO" id="GO:0005829">
    <property type="term" value="C:cytosol"/>
    <property type="evidence" value="ECO:0007669"/>
    <property type="project" value="TreeGrafter"/>
</dbReference>
<dbReference type="AlphaFoldDB" id="A0A9D2AHK1"/>
<dbReference type="PROSITE" id="PS51217">
    <property type="entry name" value="UVRD_HELICASE_CTER"/>
    <property type="match status" value="1"/>
</dbReference>
<dbReference type="Gene3D" id="1.10.486.10">
    <property type="entry name" value="PCRA, domain 4"/>
    <property type="match status" value="1"/>
</dbReference>
<keyword evidence="2 10" id="KW-0547">Nucleotide-binding</keyword>
<reference evidence="13" key="1">
    <citation type="journal article" date="2021" name="PeerJ">
        <title>Extensive microbial diversity within the chicken gut microbiome revealed by metagenomics and culture.</title>
        <authorList>
            <person name="Gilroy R."/>
            <person name="Ravi A."/>
            <person name="Getino M."/>
            <person name="Pursley I."/>
            <person name="Horton D.L."/>
            <person name="Alikhan N.F."/>
            <person name="Baker D."/>
            <person name="Gharbi K."/>
            <person name="Hall N."/>
            <person name="Watson M."/>
            <person name="Adriaenssens E.M."/>
            <person name="Foster-Nyarko E."/>
            <person name="Jarju S."/>
            <person name="Secka A."/>
            <person name="Antonio M."/>
            <person name="Oren A."/>
            <person name="Chaudhuri R.R."/>
            <person name="La Ragione R."/>
            <person name="Hildebrand F."/>
            <person name="Pallen M.J."/>
        </authorList>
    </citation>
    <scope>NUCLEOTIDE SEQUENCE</scope>
    <source>
        <strain evidence="13">14975</strain>
    </source>
</reference>
<sequence length="665" mass="75211">MRYEMGLSARSSRDYAAELNSQQYAAVTTDCRRALVIAGAGSGKTRTLTYRVAWLLDQGVAPWRILLLTFTNKAAREMLRRVEQLTGKPADQLWGGTFHAVANRLLRRHADLLGYRPGFTIMDSDDQKALMRSLVKQHAPREGRDRRFPKAELLIGLHSLAANTERDRRDVLAEDYPDLERWAEPIEQIFDAYAERKRQSNCMDFDDLLLNLLRLLREHADIREQIRQRFSHILVDEYQDTNAPQEEIIRLLSGGPDSQLMVVGDDAQSIYSWRGANVQHILSFGQRYPDASVFRIETNYRSVPAILAVSNSAIAGNTRQYRKELRSARAAGSMLPAIIPAPDNRTEAAFVARRIDELLDGGMAGRDIAVLYRAHFHSLDVQMELTRRHIPFRITSGLRFFEQAHVKDAVSFLRLLVNPRDEVAFRRIVGTFPGVGDATAAKLLAAWLEVLELRQREHPGETSVPVPHSELFGGIRVSAKLKPHWGAFLSLMDSLHPQGGTLTPSELVGLVVSYLTPYLHSAYENYEERADDLAQLSRTIDSSGNLDEFLAQVALLSEADQEVPEDDDCVTLSTIHQAKGLEWKAVFVVFLGEGMFPNRRVLEAGDLNALEEETRLFYVAVTRAEDQLYLSYPRYNGRGGDRQYCPASRFLTSLPPELYEVWEIC</sequence>
<dbReference type="PANTHER" id="PTHR11070">
    <property type="entry name" value="UVRD / RECB / PCRA DNA HELICASE FAMILY MEMBER"/>
    <property type="match status" value="1"/>
</dbReference>
<accession>A0A9D2AHK1</accession>
<evidence type="ECO:0000256" key="6">
    <source>
        <dbReference type="ARBA" id="ARBA00023235"/>
    </source>
</evidence>
<evidence type="ECO:0000256" key="8">
    <source>
        <dbReference type="ARBA" id="ARBA00034808"/>
    </source>
</evidence>
<evidence type="ECO:0000259" key="12">
    <source>
        <dbReference type="PROSITE" id="PS51217"/>
    </source>
</evidence>
<evidence type="ECO:0000313" key="13">
    <source>
        <dbReference type="EMBL" id="HIX20242.1"/>
    </source>
</evidence>
<keyword evidence="3 10" id="KW-0378">Hydrolase</keyword>
<feature type="domain" description="UvrD-like helicase ATP-binding" evidence="11">
    <location>
        <begin position="17"/>
        <end position="303"/>
    </location>
</feature>
<keyword evidence="5 10" id="KW-0067">ATP-binding</keyword>
<dbReference type="CDD" id="cd18807">
    <property type="entry name" value="SF1_C_UvrD"/>
    <property type="match status" value="1"/>
</dbReference>
<dbReference type="CDD" id="cd17932">
    <property type="entry name" value="DEXQc_UvrD"/>
    <property type="match status" value="1"/>
</dbReference>
<reference evidence="13" key="2">
    <citation type="submission" date="2021-04" db="EMBL/GenBank/DDBJ databases">
        <authorList>
            <person name="Gilroy R."/>
        </authorList>
    </citation>
    <scope>NUCLEOTIDE SEQUENCE</scope>
    <source>
        <strain evidence="13">14975</strain>
    </source>
</reference>
<dbReference type="InterPro" id="IPR014017">
    <property type="entry name" value="DNA_helicase_UvrD-like_C"/>
</dbReference>
<dbReference type="Proteomes" id="UP000823964">
    <property type="component" value="Unassembled WGS sequence"/>
</dbReference>
<comment type="catalytic activity">
    <reaction evidence="7">
        <text>Couples ATP hydrolysis with the unwinding of duplex DNA by translocating in the 3'-5' direction.</text>
        <dbReference type="EC" id="5.6.2.4"/>
    </reaction>
</comment>
<dbReference type="EC" id="5.6.2.4" evidence="8"/>
<dbReference type="EMBL" id="DXFQ01000119">
    <property type="protein sequence ID" value="HIX20242.1"/>
    <property type="molecule type" value="Genomic_DNA"/>
</dbReference>
<keyword evidence="6" id="KW-0413">Isomerase</keyword>
<dbReference type="Pfam" id="PF00580">
    <property type="entry name" value="UvrD-helicase"/>
    <property type="match status" value="1"/>
</dbReference>
<feature type="domain" description="UvrD-like helicase C-terminal" evidence="12">
    <location>
        <begin position="304"/>
        <end position="580"/>
    </location>
</feature>
<dbReference type="PROSITE" id="PS51198">
    <property type="entry name" value="UVRD_HELICASE_ATP_BIND"/>
    <property type="match status" value="1"/>
</dbReference>
<dbReference type="InterPro" id="IPR000212">
    <property type="entry name" value="DNA_helicase_UvrD/REP"/>
</dbReference>
<organism evidence="13 14">
    <name type="scientific">Candidatus Akkermansia intestinigallinarum</name>
    <dbReference type="NCBI Taxonomy" id="2838431"/>
    <lineage>
        <taxon>Bacteria</taxon>
        <taxon>Pseudomonadati</taxon>
        <taxon>Verrucomicrobiota</taxon>
        <taxon>Verrucomicrobiia</taxon>
        <taxon>Verrucomicrobiales</taxon>
        <taxon>Akkermansiaceae</taxon>
        <taxon>Akkermansia</taxon>
    </lineage>
</organism>
<proteinExistence type="inferred from homology"/>
<evidence type="ECO:0000256" key="2">
    <source>
        <dbReference type="ARBA" id="ARBA00022741"/>
    </source>
</evidence>
<dbReference type="GO" id="GO:0000725">
    <property type="term" value="P:recombinational repair"/>
    <property type="evidence" value="ECO:0007669"/>
    <property type="project" value="TreeGrafter"/>
</dbReference>
<comment type="catalytic activity">
    <reaction evidence="9">
        <text>ATP + H2O = ADP + phosphate + H(+)</text>
        <dbReference type="Rhea" id="RHEA:13065"/>
        <dbReference type="ChEBI" id="CHEBI:15377"/>
        <dbReference type="ChEBI" id="CHEBI:15378"/>
        <dbReference type="ChEBI" id="CHEBI:30616"/>
        <dbReference type="ChEBI" id="CHEBI:43474"/>
        <dbReference type="ChEBI" id="CHEBI:456216"/>
        <dbReference type="EC" id="5.6.2.4"/>
    </reaction>
</comment>
<evidence type="ECO:0000256" key="4">
    <source>
        <dbReference type="ARBA" id="ARBA00022806"/>
    </source>
</evidence>
<evidence type="ECO:0000256" key="3">
    <source>
        <dbReference type="ARBA" id="ARBA00022801"/>
    </source>
</evidence>